<evidence type="ECO:0000313" key="2">
    <source>
        <dbReference type="EMBL" id="MBD2699086.1"/>
    </source>
</evidence>
<dbReference type="RefSeq" id="WP_190884951.1">
    <property type="nucleotide sequence ID" value="NZ_JACWZY010000001.1"/>
</dbReference>
<gene>
    <name evidence="2" type="ORF">IC229_00440</name>
</gene>
<feature type="transmembrane region" description="Helical" evidence="1">
    <location>
        <begin position="6"/>
        <end position="28"/>
    </location>
</feature>
<dbReference type="Proteomes" id="UP000598820">
    <property type="component" value="Unassembled WGS sequence"/>
</dbReference>
<keyword evidence="1" id="KW-0472">Membrane</keyword>
<evidence type="ECO:0000313" key="3">
    <source>
        <dbReference type="Proteomes" id="UP000598820"/>
    </source>
</evidence>
<protein>
    <submittedName>
        <fullName evidence="2">Uncharacterized protein</fullName>
    </submittedName>
</protein>
<keyword evidence="1" id="KW-0812">Transmembrane</keyword>
<sequence length="179" mass="20552">MKPDGVLIGTFWLWMSFLAILESCIGLLDPDDHNRGIISASYPQLTNAADKWNCYEPALFSVNLKAGRNNIVIDNDSSFRAYFDYKNYYDSTRFDRNFSCLNYQLEPVNFSKYSLLGNYAAGGCDVAFTRTVERDDMAKKYIYTVKVREAGACKKLEYSMNWVLVPKLPMGYTVEFLIK</sequence>
<evidence type="ECO:0000256" key="1">
    <source>
        <dbReference type="SAM" id="Phobius"/>
    </source>
</evidence>
<name>A0A927APV1_9BACT</name>
<keyword evidence="3" id="KW-1185">Reference proteome</keyword>
<proteinExistence type="predicted"/>
<accession>A0A927APV1</accession>
<comment type="caution">
    <text evidence="2">The sequence shown here is derived from an EMBL/GenBank/DDBJ whole genome shotgun (WGS) entry which is preliminary data.</text>
</comment>
<organism evidence="2 3">
    <name type="scientific">Spirosoma profusum</name>
    <dbReference type="NCBI Taxonomy" id="2771354"/>
    <lineage>
        <taxon>Bacteria</taxon>
        <taxon>Pseudomonadati</taxon>
        <taxon>Bacteroidota</taxon>
        <taxon>Cytophagia</taxon>
        <taxon>Cytophagales</taxon>
        <taxon>Cytophagaceae</taxon>
        <taxon>Spirosoma</taxon>
    </lineage>
</organism>
<reference evidence="2" key="1">
    <citation type="submission" date="2020-09" db="EMBL/GenBank/DDBJ databases">
        <authorList>
            <person name="Kim M.K."/>
        </authorList>
    </citation>
    <scope>NUCLEOTIDE SEQUENCE</scope>
    <source>
        <strain evidence="2">BT702</strain>
    </source>
</reference>
<keyword evidence="1" id="KW-1133">Transmembrane helix</keyword>
<dbReference type="EMBL" id="JACWZY010000001">
    <property type="protein sequence ID" value="MBD2699086.1"/>
    <property type="molecule type" value="Genomic_DNA"/>
</dbReference>
<dbReference type="AlphaFoldDB" id="A0A927APV1"/>